<sequence>MALNCSSSESTIDRDFFVQSVTSMSRGAFNKIDVGDEKHLRLHKAAVLLMQVIVNLAADYTLGWGAPPTSDNGSDKCEVYVWGSNASCQLAEEKNEKIFFLKPRKAVSFQNVKQVEAGLHCTFVVHSTGEVTACGKGTYGRLGLGDSSSQCMLKKIPFDCKIKKLVSSKGSDGHSLALSDNGQVYSWGDGDFGKLGHGNTQTQRQPKLVEGPLQHSNVVQISVGYRHSAAVTSDGRLFIWGEGDMGRLGLGDDGSRNLPSLVPDLSGVGSVSCGANHTLVLSSDGRTVWSFGCGEGGKLGHGDTSNRYRPTVIENIQGLYIKKVIAGNQFSLALTSHGSTSSHVALPVLHRTQRAHVRPTAPTFANLLQRFRQLQLHSVRLQKVGNAGFLRFRKMLLSIIVASLEDRSQLRSLIVLCGVGNTGDSSQVSADYMLIENLLTTLLQNLSLNSGCLPYLFNSLCSDSWNDANMMELYKVTLRLRCCLLCYDKDCQDEHDLSDPMLPNMCGNMLIHGHGGRGYGLGNVSISSGCYQWKFVLTKEHKGNEGTCIGLSKWPIQDYSHRTTKDMWLYRAYRWAVTGKLLECEYKVLLLSMISLCSMRALGTLLNCNKYSELLVDPSSLLTPFSKDAKKLATWMLENPSIDSDMVSVDVSAALPEPPGLAYHEMRLTNVSYGAYFYEVLDADSPLQRRCVAQRRPRCADIRNYLVERSDLHQQPVHFMSTELRPSEQPYAFCTSWMWRGLGSRDVRSSLRIDYFSGPNSNLSEGLFAMGLDDIRKVVRLMTLMAGSQSSALSNLSAAIGSIISTDQNSSKLVVYICAQSSICACVWDPTGRYLALCANQDKVCKIYSVNRDLSWQLDMSLQHDHDPSTISWSPFVAEYWAMAVDNQAWSIKQDEEIMSWATTQPQDWQLGSKCEAYLWGNGRHGQLAEIGRTHSAAWTVPPVPRRKPGVSRSAQFGLPSSVPAQYGHLQNTPIPAIQARLSLLHQFSDTLYSCWMFLPLCSLVISSVLLFDAWYARVF</sequence>
<dbReference type="PRINTS" id="PR00633">
    <property type="entry name" value="RCCNDNSATION"/>
</dbReference>
<evidence type="ECO:0000313" key="5">
    <source>
        <dbReference type="Proteomes" id="UP000479000"/>
    </source>
</evidence>
<dbReference type="SUPFAM" id="SSF50978">
    <property type="entry name" value="WD40 repeat-like"/>
    <property type="match status" value="1"/>
</dbReference>
<evidence type="ECO:0000256" key="2">
    <source>
        <dbReference type="PROSITE-ProRule" id="PRU00235"/>
    </source>
</evidence>
<dbReference type="Pfam" id="PF00415">
    <property type="entry name" value="RCC1"/>
    <property type="match status" value="3"/>
</dbReference>
<dbReference type="Proteomes" id="UP000479000">
    <property type="component" value="Unassembled WGS sequence"/>
</dbReference>
<dbReference type="InterPro" id="IPR036322">
    <property type="entry name" value="WD40_repeat_dom_sf"/>
</dbReference>
<dbReference type="EMBL" id="CADCXU010001971">
    <property type="protein sequence ID" value="CAA9994396.1"/>
    <property type="molecule type" value="Genomic_DNA"/>
</dbReference>
<evidence type="ECO:0000313" key="4">
    <source>
        <dbReference type="EMBL" id="CAA9994396.1"/>
    </source>
</evidence>
<feature type="repeat" description="RCC1" evidence="2">
    <location>
        <begin position="235"/>
        <end position="284"/>
    </location>
</feature>
<proteinExistence type="predicted"/>
<reference evidence="4 5" key="1">
    <citation type="submission" date="2020-02" db="EMBL/GenBank/DDBJ databases">
        <authorList>
            <person name="Ferguson B K."/>
        </authorList>
    </citation>
    <scope>NUCLEOTIDE SEQUENCE [LARGE SCALE GENOMIC DNA]</scope>
</reference>
<dbReference type="InterPro" id="IPR009091">
    <property type="entry name" value="RCC1/BLIP-II"/>
</dbReference>
<organism evidence="4 5">
    <name type="scientific">Nesidiocoris tenuis</name>
    <dbReference type="NCBI Taxonomy" id="355587"/>
    <lineage>
        <taxon>Eukaryota</taxon>
        <taxon>Metazoa</taxon>
        <taxon>Ecdysozoa</taxon>
        <taxon>Arthropoda</taxon>
        <taxon>Hexapoda</taxon>
        <taxon>Insecta</taxon>
        <taxon>Pterygota</taxon>
        <taxon>Neoptera</taxon>
        <taxon>Paraneoptera</taxon>
        <taxon>Hemiptera</taxon>
        <taxon>Heteroptera</taxon>
        <taxon>Panheteroptera</taxon>
        <taxon>Cimicomorpha</taxon>
        <taxon>Miridae</taxon>
        <taxon>Dicyphina</taxon>
        <taxon>Nesidiocoris</taxon>
    </lineage>
</organism>
<dbReference type="Gene3D" id="2.60.120.920">
    <property type="match status" value="1"/>
</dbReference>
<dbReference type="InterPro" id="IPR000408">
    <property type="entry name" value="Reg_chr_condens"/>
</dbReference>
<dbReference type="PROSITE" id="PS50012">
    <property type="entry name" value="RCC1_3"/>
    <property type="match status" value="4"/>
</dbReference>
<evidence type="ECO:0008006" key="6">
    <source>
        <dbReference type="Google" id="ProtNLM"/>
    </source>
</evidence>
<feature type="repeat" description="RCC1" evidence="2">
    <location>
        <begin position="286"/>
        <end position="337"/>
    </location>
</feature>
<dbReference type="InterPro" id="IPR015943">
    <property type="entry name" value="WD40/YVTN_repeat-like_dom_sf"/>
</dbReference>
<dbReference type="Gene3D" id="2.130.10.30">
    <property type="entry name" value="Regulator of chromosome condensation 1/beta-lactamase-inhibitor protein II"/>
    <property type="match status" value="1"/>
</dbReference>
<accession>A0A6H5FXV8</accession>
<evidence type="ECO:0000256" key="1">
    <source>
        <dbReference type="ARBA" id="ARBA00022737"/>
    </source>
</evidence>
<feature type="transmembrane region" description="Helical" evidence="3">
    <location>
        <begin position="996"/>
        <end position="1016"/>
    </location>
</feature>
<keyword evidence="3" id="KW-0472">Membrane</keyword>
<dbReference type="InterPro" id="IPR051625">
    <property type="entry name" value="Signaling_Regulatory_Domain"/>
</dbReference>
<dbReference type="PROSITE" id="PS00626">
    <property type="entry name" value="RCC1_2"/>
    <property type="match status" value="1"/>
</dbReference>
<name>A0A6H5FXV8_9HEMI</name>
<gene>
    <name evidence="4" type="ORF">NTEN_LOCUS1212</name>
</gene>
<dbReference type="SUPFAM" id="SSF50985">
    <property type="entry name" value="RCC1/BLIP-II"/>
    <property type="match status" value="1"/>
</dbReference>
<dbReference type="Gene3D" id="2.130.10.10">
    <property type="entry name" value="YVTN repeat-like/Quinoprotein amine dehydrogenase"/>
    <property type="match status" value="1"/>
</dbReference>
<keyword evidence="5" id="KW-1185">Reference proteome</keyword>
<dbReference type="PANTHER" id="PTHR22872:SF6">
    <property type="entry name" value="E3 UBIQUITIN-PROTEIN LIGASE HERC1-RELATED"/>
    <property type="match status" value="1"/>
</dbReference>
<feature type="repeat" description="RCC1" evidence="2">
    <location>
        <begin position="129"/>
        <end position="181"/>
    </location>
</feature>
<keyword evidence="3" id="KW-0812">Transmembrane</keyword>
<feature type="repeat" description="RCC1" evidence="2">
    <location>
        <begin position="182"/>
        <end position="234"/>
    </location>
</feature>
<keyword evidence="3" id="KW-1133">Transmembrane helix</keyword>
<dbReference type="InterPro" id="IPR043136">
    <property type="entry name" value="B30.2/SPRY_sf"/>
</dbReference>
<protein>
    <recommendedName>
        <fullName evidence="6">E3 ubiquitin-protein ligase HERC2</fullName>
    </recommendedName>
</protein>
<dbReference type="PANTHER" id="PTHR22872">
    <property type="entry name" value="BTK-BINDING PROTEIN-RELATED"/>
    <property type="match status" value="1"/>
</dbReference>
<dbReference type="AlphaFoldDB" id="A0A6H5FXV8"/>
<keyword evidence="1" id="KW-0677">Repeat</keyword>
<dbReference type="OrthoDB" id="6629003at2759"/>
<evidence type="ECO:0000256" key="3">
    <source>
        <dbReference type="SAM" id="Phobius"/>
    </source>
</evidence>